<dbReference type="OMA" id="AVIYIHE"/>
<keyword evidence="3" id="KW-0723">Serine/threonine-protein kinase</keyword>
<dbReference type="InterPro" id="IPR008271">
    <property type="entry name" value="Ser/Thr_kinase_AS"/>
</dbReference>
<protein>
    <submittedName>
        <fullName evidence="14">Protein kinase domain containing protein</fullName>
    </submittedName>
</protein>
<evidence type="ECO:0000259" key="12">
    <source>
        <dbReference type="PROSITE" id="PS50011"/>
    </source>
</evidence>
<dbReference type="Gene3D" id="3.30.200.20">
    <property type="entry name" value="Phosphorylase Kinase, domain 1"/>
    <property type="match status" value="1"/>
</dbReference>
<dbReference type="InterPro" id="IPR017441">
    <property type="entry name" value="Protein_kinase_ATP_BS"/>
</dbReference>
<dbReference type="AlphaFoldDB" id="A0A078AIU0"/>
<keyword evidence="6 11" id="KW-0547">Nucleotide-binding</keyword>
<dbReference type="CDD" id="cd05117">
    <property type="entry name" value="STKc_CAMK"/>
    <property type="match status" value="1"/>
</dbReference>
<feature type="binding site" evidence="11">
    <location>
        <position position="85"/>
    </location>
    <ligand>
        <name>ATP</name>
        <dbReference type="ChEBI" id="CHEBI:30616"/>
    </ligand>
</feature>
<keyword evidence="5" id="KW-0677">Repeat</keyword>
<dbReference type="Pfam" id="PF00069">
    <property type="entry name" value="Pkinase"/>
    <property type="match status" value="1"/>
</dbReference>
<feature type="domain" description="Protein kinase" evidence="12">
    <location>
        <begin position="56"/>
        <end position="316"/>
    </location>
</feature>
<dbReference type="GO" id="GO:0005524">
    <property type="term" value="F:ATP binding"/>
    <property type="evidence" value="ECO:0007669"/>
    <property type="project" value="UniProtKB-UniRule"/>
</dbReference>
<keyword evidence="8" id="KW-0106">Calcium</keyword>
<dbReference type="InParanoid" id="A0A078AIU0"/>
<keyword evidence="7 14" id="KW-0418">Kinase</keyword>
<evidence type="ECO:0000256" key="10">
    <source>
        <dbReference type="ARBA" id="ARBA00024334"/>
    </source>
</evidence>
<evidence type="ECO:0000256" key="4">
    <source>
        <dbReference type="ARBA" id="ARBA00022679"/>
    </source>
</evidence>
<dbReference type="PROSITE" id="PS50222">
    <property type="entry name" value="EF_HAND_2"/>
    <property type="match status" value="4"/>
</dbReference>
<dbReference type="PROSITE" id="PS00107">
    <property type="entry name" value="PROTEIN_KINASE_ATP"/>
    <property type="match status" value="1"/>
</dbReference>
<evidence type="ECO:0000256" key="1">
    <source>
        <dbReference type="ARBA" id="ARBA00001946"/>
    </source>
</evidence>
<feature type="domain" description="EF-hand" evidence="13">
    <location>
        <begin position="472"/>
        <end position="507"/>
    </location>
</feature>
<evidence type="ECO:0000313" key="14">
    <source>
        <dbReference type="EMBL" id="CDW81372.1"/>
    </source>
</evidence>
<evidence type="ECO:0000259" key="13">
    <source>
        <dbReference type="PROSITE" id="PS50222"/>
    </source>
</evidence>
<dbReference type="GO" id="GO:0005509">
    <property type="term" value="F:calcium ion binding"/>
    <property type="evidence" value="ECO:0007669"/>
    <property type="project" value="InterPro"/>
</dbReference>
<evidence type="ECO:0000313" key="15">
    <source>
        <dbReference type="Proteomes" id="UP000039865"/>
    </source>
</evidence>
<dbReference type="Proteomes" id="UP000039865">
    <property type="component" value="Unassembled WGS sequence"/>
</dbReference>
<feature type="domain" description="EF-hand" evidence="13">
    <location>
        <begin position="400"/>
        <end position="435"/>
    </location>
</feature>
<dbReference type="FunFam" id="1.10.510.10:FF:000571">
    <property type="entry name" value="Maternal embryonic leucine zipper kinase"/>
    <property type="match status" value="1"/>
</dbReference>
<dbReference type="InterPro" id="IPR002048">
    <property type="entry name" value="EF_hand_dom"/>
</dbReference>
<evidence type="ECO:0000256" key="9">
    <source>
        <dbReference type="ARBA" id="ARBA00022840"/>
    </source>
</evidence>
<dbReference type="FunFam" id="1.10.238.10:FF:000003">
    <property type="entry name" value="Calmodulin A"/>
    <property type="match status" value="1"/>
</dbReference>
<evidence type="ECO:0000256" key="3">
    <source>
        <dbReference type="ARBA" id="ARBA00022527"/>
    </source>
</evidence>
<dbReference type="PROSITE" id="PS00108">
    <property type="entry name" value="PROTEIN_KINASE_ST"/>
    <property type="match status" value="1"/>
</dbReference>
<evidence type="ECO:0000256" key="6">
    <source>
        <dbReference type="ARBA" id="ARBA00022741"/>
    </source>
</evidence>
<dbReference type="Gene3D" id="1.10.238.10">
    <property type="entry name" value="EF-hand"/>
    <property type="match status" value="2"/>
</dbReference>
<organism evidence="14 15">
    <name type="scientific">Stylonychia lemnae</name>
    <name type="common">Ciliate</name>
    <dbReference type="NCBI Taxonomy" id="5949"/>
    <lineage>
        <taxon>Eukaryota</taxon>
        <taxon>Sar</taxon>
        <taxon>Alveolata</taxon>
        <taxon>Ciliophora</taxon>
        <taxon>Intramacronucleata</taxon>
        <taxon>Spirotrichea</taxon>
        <taxon>Stichotrichia</taxon>
        <taxon>Sporadotrichida</taxon>
        <taxon>Oxytrichidae</taxon>
        <taxon>Stylonychinae</taxon>
        <taxon>Stylonychia</taxon>
    </lineage>
</organism>
<evidence type="ECO:0000256" key="2">
    <source>
        <dbReference type="ARBA" id="ARBA00011245"/>
    </source>
</evidence>
<reference evidence="14 15" key="1">
    <citation type="submission" date="2014-06" db="EMBL/GenBank/DDBJ databases">
        <authorList>
            <person name="Swart Estienne"/>
        </authorList>
    </citation>
    <scope>NUCLEOTIDE SEQUENCE [LARGE SCALE GENOMIC DNA]</scope>
    <source>
        <strain evidence="14 15">130c</strain>
    </source>
</reference>
<accession>A0A078AIU0</accession>
<keyword evidence="15" id="KW-1185">Reference proteome</keyword>
<gene>
    <name evidence="14" type="primary">Contig18962.g20112</name>
    <name evidence="14" type="ORF">STYLEM_10387</name>
</gene>
<dbReference type="InterPro" id="IPR050205">
    <property type="entry name" value="CDPK_Ser/Thr_kinases"/>
</dbReference>
<dbReference type="OrthoDB" id="40902at2759"/>
<dbReference type="InterPro" id="IPR011009">
    <property type="entry name" value="Kinase-like_dom_sf"/>
</dbReference>
<dbReference type="InterPro" id="IPR000719">
    <property type="entry name" value="Prot_kinase_dom"/>
</dbReference>
<feature type="domain" description="EF-hand" evidence="13">
    <location>
        <begin position="362"/>
        <end position="397"/>
    </location>
</feature>
<keyword evidence="4" id="KW-0808">Transferase</keyword>
<comment type="similarity">
    <text evidence="10">Belongs to the protein kinase superfamily. Ser/Thr protein kinase family. CDPK subfamily.</text>
</comment>
<dbReference type="SMART" id="SM00054">
    <property type="entry name" value="EFh"/>
    <property type="match status" value="4"/>
</dbReference>
<dbReference type="SUPFAM" id="SSF56112">
    <property type="entry name" value="Protein kinase-like (PK-like)"/>
    <property type="match status" value="1"/>
</dbReference>
<name>A0A078AIU0_STYLE</name>
<dbReference type="EMBL" id="CCKQ01009866">
    <property type="protein sequence ID" value="CDW81372.1"/>
    <property type="molecule type" value="Genomic_DNA"/>
</dbReference>
<evidence type="ECO:0000256" key="7">
    <source>
        <dbReference type="ARBA" id="ARBA00022777"/>
    </source>
</evidence>
<dbReference type="PANTHER" id="PTHR24349">
    <property type="entry name" value="SERINE/THREONINE-PROTEIN KINASE"/>
    <property type="match status" value="1"/>
</dbReference>
<keyword evidence="9 11" id="KW-0067">ATP-binding</keyword>
<dbReference type="InterPro" id="IPR011992">
    <property type="entry name" value="EF-hand-dom_pair"/>
</dbReference>
<dbReference type="PROSITE" id="PS00018">
    <property type="entry name" value="EF_HAND_1"/>
    <property type="match status" value="4"/>
</dbReference>
<dbReference type="SMART" id="SM00220">
    <property type="entry name" value="S_TKc"/>
    <property type="match status" value="1"/>
</dbReference>
<comment type="cofactor">
    <cofactor evidence="1">
        <name>Mg(2+)</name>
        <dbReference type="ChEBI" id="CHEBI:18420"/>
    </cofactor>
</comment>
<dbReference type="InterPro" id="IPR018247">
    <property type="entry name" value="EF_Hand_1_Ca_BS"/>
</dbReference>
<proteinExistence type="inferred from homology"/>
<dbReference type="SUPFAM" id="SSF47473">
    <property type="entry name" value="EF-hand"/>
    <property type="match status" value="1"/>
</dbReference>
<dbReference type="GO" id="GO:0004674">
    <property type="term" value="F:protein serine/threonine kinase activity"/>
    <property type="evidence" value="ECO:0007669"/>
    <property type="project" value="UniProtKB-KW"/>
</dbReference>
<evidence type="ECO:0000256" key="5">
    <source>
        <dbReference type="ARBA" id="ARBA00022737"/>
    </source>
</evidence>
<sequence>MGSILSSCCMRNSYPPAPFYPDPGRGRLLPGDQLKNMLTSKDFRGFKKVDDINKHYTFFNTLGQGSFGKVMKAEHMKASADVAVKIIEKSKVREHKILEELMQNELKVLEETTHPHIMKIIQLLEDEDHYYIVSELLAGGELYERIVKMKHFSEKNAAILTYQILLAVSYMHNQNIVHRDIKPENILLENEDVNNLNVKMTDFGFACFFDPAKGVSQTLGSPLYMAPEIIQEKQYDQRVDIWSIGVIVYILLSGRPPFRGKSKPEIFKSILHHDLSFDHEIWDKISQDAKDFIRLALQKDHTRRANAKDLLDHAWIIKHINNKQVTQEVQLDVINNLREFRNAGKFQVGVLSFLVSMKTSSEELEELKQLFLQLDTSKDGTLSIEEIQQGINQLKGKLGNSRIDYKDMMASMDQDGNGVVDYTEFITAAIDKVAILNKKNLISAFQSIDLDNNGSITIDELKQCFDNAEDKKDESLWQELMNEVDKNNDNLISFDEFTEAMTEMLKKKHLK</sequence>
<dbReference type="CDD" id="cd00051">
    <property type="entry name" value="EFh"/>
    <property type="match status" value="1"/>
</dbReference>
<dbReference type="Gene3D" id="1.10.510.10">
    <property type="entry name" value="Transferase(Phosphotransferase) domain 1"/>
    <property type="match status" value="1"/>
</dbReference>
<dbReference type="FunFam" id="3.30.200.20:FF:000042">
    <property type="entry name" value="Aurora kinase A"/>
    <property type="match status" value="1"/>
</dbReference>
<evidence type="ECO:0000256" key="8">
    <source>
        <dbReference type="ARBA" id="ARBA00022837"/>
    </source>
</evidence>
<comment type="subunit">
    <text evidence="2">Monomer.</text>
</comment>
<dbReference type="PROSITE" id="PS50011">
    <property type="entry name" value="PROTEIN_KINASE_DOM"/>
    <property type="match status" value="1"/>
</dbReference>
<dbReference type="Pfam" id="PF13499">
    <property type="entry name" value="EF-hand_7"/>
    <property type="match status" value="2"/>
</dbReference>
<evidence type="ECO:0000256" key="11">
    <source>
        <dbReference type="PROSITE-ProRule" id="PRU10141"/>
    </source>
</evidence>
<feature type="domain" description="EF-hand" evidence="13">
    <location>
        <begin position="436"/>
        <end position="471"/>
    </location>
</feature>